<dbReference type="Proteomes" id="UP001065265">
    <property type="component" value="Chromosome"/>
</dbReference>
<evidence type="ECO:0000313" key="3">
    <source>
        <dbReference type="EMBL" id="UVI38916.1"/>
    </source>
</evidence>
<name>A0ABY5T0Z1_9SPHN</name>
<proteinExistence type="predicted"/>
<feature type="signal peptide" evidence="2">
    <location>
        <begin position="1"/>
        <end position="22"/>
    </location>
</feature>
<reference evidence="3" key="1">
    <citation type="submission" date="2022-02" db="EMBL/GenBank/DDBJ databases">
        <title>Qipengyuania spongiae sp. nov., isolated from marine sponge.</title>
        <authorList>
            <person name="Li Z."/>
            <person name="Zhang M."/>
        </authorList>
    </citation>
    <scope>NUCLEOTIDE SEQUENCE</scope>
    <source>
        <strain evidence="3">PHS-Z21</strain>
    </source>
</reference>
<protein>
    <submittedName>
        <fullName evidence="3">Uncharacterized protein</fullName>
    </submittedName>
</protein>
<evidence type="ECO:0000256" key="1">
    <source>
        <dbReference type="SAM" id="MobiDB-lite"/>
    </source>
</evidence>
<evidence type="ECO:0000313" key="4">
    <source>
        <dbReference type="Proteomes" id="UP001065265"/>
    </source>
</evidence>
<sequence length="145" mass="14738">MGHGKIVSGGFLALVFALPLQAQQIEGVQIAPAPAEVEGSPDETSEQGAQPRGNEASLFGSAETVSETQLRKIAGREDTSQASYAVQTAGVSSNSVGDHVTTGTAEISGQAFQNMSGLSILNVNTGNNVAINAAMNVNVSISPNP</sequence>
<feature type="region of interest" description="Disordered" evidence="1">
    <location>
        <begin position="34"/>
        <end position="67"/>
    </location>
</feature>
<accession>A0ABY5T0Z1</accession>
<keyword evidence="2" id="KW-0732">Signal</keyword>
<gene>
    <name evidence="3" type="ORF">L1F33_11805</name>
</gene>
<dbReference type="EMBL" id="CP092471">
    <property type="protein sequence ID" value="UVI38916.1"/>
    <property type="molecule type" value="Genomic_DNA"/>
</dbReference>
<dbReference type="RefSeq" id="WP_265558098.1">
    <property type="nucleotide sequence ID" value="NZ_CP092471.1"/>
</dbReference>
<feature type="chain" id="PRO_5046093611" evidence="2">
    <location>
        <begin position="23"/>
        <end position="145"/>
    </location>
</feature>
<evidence type="ECO:0000256" key="2">
    <source>
        <dbReference type="SAM" id="SignalP"/>
    </source>
</evidence>
<keyword evidence="4" id="KW-1185">Reference proteome</keyword>
<organism evidence="3 4">
    <name type="scientific">Qipengyuania spongiae</name>
    <dbReference type="NCBI Taxonomy" id="2909673"/>
    <lineage>
        <taxon>Bacteria</taxon>
        <taxon>Pseudomonadati</taxon>
        <taxon>Pseudomonadota</taxon>
        <taxon>Alphaproteobacteria</taxon>
        <taxon>Sphingomonadales</taxon>
        <taxon>Erythrobacteraceae</taxon>
        <taxon>Qipengyuania</taxon>
    </lineage>
</organism>